<feature type="non-terminal residue" evidence="3">
    <location>
        <position position="96"/>
    </location>
</feature>
<gene>
    <name evidence="3" type="ORF">S01H4_35464</name>
</gene>
<evidence type="ECO:0000313" key="3">
    <source>
        <dbReference type="EMBL" id="GAG78941.1"/>
    </source>
</evidence>
<dbReference type="GO" id="GO:0008168">
    <property type="term" value="F:methyltransferase activity"/>
    <property type="evidence" value="ECO:0007669"/>
    <property type="project" value="UniProtKB-KW"/>
</dbReference>
<comment type="caution">
    <text evidence="3">The sequence shown here is derived from an EMBL/GenBank/DDBJ whole genome shotgun (WGS) entry which is preliminary data.</text>
</comment>
<dbReference type="EMBL" id="BART01018862">
    <property type="protein sequence ID" value="GAG78941.1"/>
    <property type="molecule type" value="Genomic_DNA"/>
</dbReference>
<sequence>MDAIMSEDYYSYGNIKLGYGNFELPPILIGTMFYQGQTLVDRKDELQFNESKARRRIDAQKSLASQYKLFDLVEISATTPNGMVKYLDFYLDHYNP</sequence>
<dbReference type="Pfam" id="PF02007">
    <property type="entry name" value="MtrH"/>
    <property type="match status" value="1"/>
</dbReference>
<dbReference type="AlphaFoldDB" id="X1C3H9"/>
<proteinExistence type="predicted"/>
<reference evidence="3" key="1">
    <citation type="journal article" date="2014" name="Front. Microbiol.">
        <title>High frequency of phylogenetically diverse reductive dehalogenase-homologous genes in deep subseafloor sedimentary metagenomes.</title>
        <authorList>
            <person name="Kawai M."/>
            <person name="Futagami T."/>
            <person name="Toyoda A."/>
            <person name="Takaki Y."/>
            <person name="Nishi S."/>
            <person name="Hori S."/>
            <person name="Arai W."/>
            <person name="Tsubouchi T."/>
            <person name="Morono Y."/>
            <person name="Uchiyama I."/>
            <person name="Ito T."/>
            <person name="Fujiyama A."/>
            <person name="Inagaki F."/>
            <person name="Takami H."/>
        </authorList>
    </citation>
    <scope>NUCLEOTIDE SEQUENCE</scope>
    <source>
        <strain evidence="3">Expedition CK06-06</strain>
    </source>
</reference>
<organism evidence="3">
    <name type="scientific">marine sediment metagenome</name>
    <dbReference type="NCBI Taxonomy" id="412755"/>
    <lineage>
        <taxon>unclassified sequences</taxon>
        <taxon>metagenomes</taxon>
        <taxon>ecological metagenomes</taxon>
    </lineage>
</organism>
<dbReference type="GO" id="GO:0006730">
    <property type="term" value="P:one-carbon metabolic process"/>
    <property type="evidence" value="ECO:0007669"/>
    <property type="project" value="InterPro"/>
</dbReference>
<evidence type="ECO:0000256" key="1">
    <source>
        <dbReference type="ARBA" id="ARBA00022603"/>
    </source>
</evidence>
<evidence type="ECO:0000256" key="2">
    <source>
        <dbReference type="ARBA" id="ARBA00022679"/>
    </source>
</evidence>
<dbReference type="InterPro" id="IPR023467">
    <property type="entry name" value="MeTrfase_MtrH/MtxH"/>
</dbReference>
<name>X1C3H9_9ZZZZ</name>
<keyword evidence="2" id="KW-0808">Transferase</keyword>
<dbReference type="GO" id="GO:0032259">
    <property type="term" value="P:methylation"/>
    <property type="evidence" value="ECO:0007669"/>
    <property type="project" value="UniProtKB-KW"/>
</dbReference>
<keyword evidence="1" id="KW-0489">Methyltransferase</keyword>
<accession>X1C3H9</accession>
<protein>
    <submittedName>
        <fullName evidence="3">Uncharacterized protein</fullName>
    </submittedName>
</protein>